<evidence type="ECO:0000259" key="8">
    <source>
        <dbReference type="PROSITE" id="PS51208"/>
    </source>
</evidence>
<dbReference type="GO" id="GO:0004252">
    <property type="term" value="F:serine-type endopeptidase activity"/>
    <property type="evidence" value="ECO:0007669"/>
    <property type="project" value="UniProtKB-UniRule"/>
</dbReference>
<dbReference type="SUPFAM" id="SSF103515">
    <property type="entry name" value="Autotransporter"/>
    <property type="match status" value="1"/>
</dbReference>
<evidence type="ECO:0000256" key="7">
    <source>
        <dbReference type="SAM" id="MobiDB-lite"/>
    </source>
</evidence>
<keyword evidence="2 6" id="KW-0645">Protease</keyword>
<evidence type="ECO:0000256" key="5">
    <source>
        <dbReference type="ARBA" id="ARBA00022825"/>
    </source>
</evidence>
<sequence length="940" mass="95663">MHWNLLRQRELALAVCVSLGVTACGGGGGGSNSRPSYNIPPPVQPATPPSTPSAPAPPSDIQLTATNAKAAQAAGAKGAGTIIGIVDSGVIATNPTLNGKVLQSFSYVDPVVNNTSVGDVVGHGTAVAEVAVGTTQGLFGGGIAPSASIVTARIIADKTPTDDGSGQGNKVTSADPLGKINSDLIGAKATIINNSWGGLYWDASSASTTQSFRDAYSAARFGALFVFAAGNSGQANPSDVAALPNRAPELERGWLTVVALDSANPTSIASYSNRCGIAQNYCLAAPGSVVTLAANATAANPSYEVWSGTSFAAPQVAAGAAVVSGVFPTLSKDAVRQIILGTADDLGAPGPDPVYGYGRLNVGRAIGGPGTLDWGPLTINLVAGSDVTFSNDISGTGGLTTSGNARLVLTSKNNSYSGGSIVGEGTTLESMGRLPGAVTILPAQPGSSAGQVIAHGDIGGNVLNQGRLQTTDAGTTITGNFVQGSTGTLAQVLGAPLIVNGTASLNGQFYISGVKDKYVPVSHQQVLTASSVSGQFAGLSTAPGIYLQTTLQYAPTEVWVDTSHISVVKVAQASMPASLAAQSSATRVDAAFAQIDQSLASSAGNVVANGTLSAAGGIQQSRSTAQAQASLESLSGQLYAAGTAVTLAGIDAGNDALMSHLDAGTTRGSWAQSLNDQGGMSRAGFGNVGFNLSGGMIGQDVRIGSNGFAGVTVATMRSTGQLSGNFDRQRNRSTEGSFYAGTQGANWYGVGRVGYGSFRGDTRRLLRFGDQAATFAGGDINGSYNSAYGELGYRTQVGAFSLTPFANVQYASIHRSGFQEIGGDGFGLTANDHTTSRWQAGVGVRAGASWFTSYGKLRLDMKLGWQNAFATRGEVFAARYTGFSQWAPVEGIGLSRSAATAGLQLGWDMNERTQLAFGMDQRFADRDHSRSASASVRVAW</sequence>
<dbReference type="CDD" id="cd04848">
    <property type="entry name" value="Peptidases_S8_Autotransporter_serine_protease_like"/>
    <property type="match status" value="1"/>
</dbReference>
<dbReference type="Pfam" id="PF00082">
    <property type="entry name" value="Peptidase_S8"/>
    <property type="match status" value="1"/>
</dbReference>
<dbReference type="Pfam" id="PF03797">
    <property type="entry name" value="Autotransporter"/>
    <property type="match status" value="1"/>
</dbReference>
<dbReference type="Gene3D" id="3.40.50.200">
    <property type="entry name" value="Peptidase S8/S53 domain"/>
    <property type="match status" value="1"/>
</dbReference>
<dbReference type="RefSeq" id="WP_166947017.1">
    <property type="nucleotide sequence ID" value="NZ_JAARLZ010000003.1"/>
</dbReference>
<keyword evidence="3" id="KW-0732">Signal</keyword>
<organism evidence="9 10">
    <name type="scientific">Luteibacter anthropi</name>
    <dbReference type="NCBI Taxonomy" id="564369"/>
    <lineage>
        <taxon>Bacteria</taxon>
        <taxon>Pseudomonadati</taxon>
        <taxon>Pseudomonadota</taxon>
        <taxon>Gammaproteobacteria</taxon>
        <taxon>Lysobacterales</taxon>
        <taxon>Rhodanobacteraceae</taxon>
        <taxon>Luteibacter</taxon>
    </lineage>
</organism>
<feature type="domain" description="Autotransporter" evidence="8">
    <location>
        <begin position="662"/>
        <end position="940"/>
    </location>
</feature>
<evidence type="ECO:0000256" key="4">
    <source>
        <dbReference type="ARBA" id="ARBA00022801"/>
    </source>
</evidence>
<dbReference type="PRINTS" id="PR00723">
    <property type="entry name" value="SUBTILISIN"/>
</dbReference>
<dbReference type="PROSITE" id="PS51208">
    <property type="entry name" value="AUTOTRANSPORTER"/>
    <property type="match status" value="1"/>
</dbReference>
<dbReference type="Proteomes" id="UP000490980">
    <property type="component" value="Unassembled WGS sequence"/>
</dbReference>
<dbReference type="InterPro" id="IPR015500">
    <property type="entry name" value="Peptidase_S8_subtilisin-rel"/>
</dbReference>
<dbReference type="EMBL" id="JAARLZ010000003">
    <property type="protein sequence ID" value="NII05904.1"/>
    <property type="molecule type" value="Genomic_DNA"/>
</dbReference>
<dbReference type="InterPro" id="IPR034061">
    <property type="entry name" value="Peptidases_S8_Autotransporter"/>
</dbReference>
<protein>
    <submittedName>
        <fullName evidence="9">S8 family serine peptidase</fullName>
    </submittedName>
</protein>
<feature type="active site" description="Charge relay system" evidence="6">
    <location>
        <position position="310"/>
    </location>
</feature>
<feature type="region of interest" description="Disordered" evidence="7">
    <location>
        <begin position="28"/>
        <end position="59"/>
    </location>
</feature>
<dbReference type="SUPFAM" id="SSF52743">
    <property type="entry name" value="Subtilisin-like"/>
    <property type="match status" value="1"/>
</dbReference>
<feature type="active site" description="Charge relay system" evidence="6">
    <location>
        <position position="87"/>
    </location>
</feature>
<dbReference type="AlphaFoldDB" id="A0A7X5U8Q3"/>
<feature type="active site" description="Charge relay system" evidence="6">
    <location>
        <position position="123"/>
    </location>
</feature>
<evidence type="ECO:0000256" key="1">
    <source>
        <dbReference type="ARBA" id="ARBA00011073"/>
    </source>
</evidence>
<dbReference type="InterPro" id="IPR000209">
    <property type="entry name" value="Peptidase_S8/S53_dom"/>
</dbReference>
<proteinExistence type="inferred from homology"/>
<evidence type="ECO:0000256" key="3">
    <source>
        <dbReference type="ARBA" id="ARBA00022729"/>
    </source>
</evidence>
<reference evidence="9 10" key="1">
    <citation type="submission" date="2020-03" db="EMBL/GenBank/DDBJ databases">
        <authorList>
            <person name="Lai Q."/>
        </authorList>
    </citation>
    <scope>NUCLEOTIDE SEQUENCE [LARGE SCALE GENOMIC DNA]</scope>
    <source>
        <strain evidence="9 10">CCUG 25036</strain>
    </source>
</reference>
<dbReference type="SMART" id="SM00869">
    <property type="entry name" value="Autotransporter"/>
    <property type="match status" value="1"/>
</dbReference>
<dbReference type="PROSITE" id="PS00138">
    <property type="entry name" value="SUBTILASE_SER"/>
    <property type="match status" value="1"/>
</dbReference>
<accession>A0A7X5U8Q3</accession>
<name>A0A7X5U8Q3_9GAMM</name>
<dbReference type="Gene3D" id="2.40.128.130">
    <property type="entry name" value="Autotransporter beta-domain"/>
    <property type="match status" value="1"/>
</dbReference>
<dbReference type="PROSITE" id="PS51892">
    <property type="entry name" value="SUBTILASE"/>
    <property type="match status" value="1"/>
</dbReference>
<dbReference type="GO" id="GO:0006508">
    <property type="term" value="P:proteolysis"/>
    <property type="evidence" value="ECO:0007669"/>
    <property type="project" value="UniProtKB-KW"/>
</dbReference>
<dbReference type="PROSITE" id="PS51257">
    <property type="entry name" value="PROKAR_LIPOPROTEIN"/>
    <property type="match status" value="1"/>
</dbReference>
<dbReference type="InterPro" id="IPR036709">
    <property type="entry name" value="Autotransporte_beta_dom_sf"/>
</dbReference>
<evidence type="ECO:0000256" key="2">
    <source>
        <dbReference type="ARBA" id="ARBA00022670"/>
    </source>
</evidence>
<dbReference type="InterPro" id="IPR023827">
    <property type="entry name" value="Peptidase_S8_Asp-AS"/>
</dbReference>
<evidence type="ECO:0000313" key="9">
    <source>
        <dbReference type="EMBL" id="NII05904.1"/>
    </source>
</evidence>
<dbReference type="PANTHER" id="PTHR43806:SF11">
    <property type="entry name" value="CEREVISIN-RELATED"/>
    <property type="match status" value="1"/>
</dbReference>
<dbReference type="InterPro" id="IPR050131">
    <property type="entry name" value="Peptidase_S8_subtilisin-like"/>
</dbReference>
<keyword evidence="4 6" id="KW-0378">Hydrolase</keyword>
<feature type="compositionally biased region" description="Pro residues" evidence="7">
    <location>
        <begin position="38"/>
        <end position="58"/>
    </location>
</feature>
<comment type="similarity">
    <text evidence="1 6">Belongs to the peptidase S8 family.</text>
</comment>
<comment type="caution">
    <text evidence="9">The sequence shown here is derived from an EMBL/GenBank/DDBJ whole genome shotgun (WGS) entry which is preliminary data.</text>
</comment>
<evidence type="ECO:0000256" key="6">
    <source>
        <dbReference type="PROSITE-ProRule" id="PRU01240"/>
    </source>
</evidence>
<dbReference type="InterPro" id="IPR005546">
    <property type="entry name" value="Autotransporte_beta"/>
</dbReference>
<evidence type="ECO:0000313" key="10">
    <source>
        <dbReference type="Proteomes" id="UP000490980"/>
    </source>
</evidence>
<keyword evidence="10" id="KW-1185">Reference proteome</keyword>
<dbReference type="PANTHER" id="PTHR43806">
    <property type="entry name" value="PEPTIDASE S8"/>
    <property type="match status" value="1"/>
</dbReference>
<dbReference type="InterPro" id="IPR023828">
    <property type="entry name" value="Peptidase_S8_Ser-AS"/>
</dbReference>
<gene>
    <name evidence="9" type="ORF">HBF25_05790</name>
</gene>
<keyword evidence="5 6" id="KW-0720">Serine protease</keyword>
<dbReference type="PROSITE" id="PS00136">
    <property type="entry name" value="SUBTILASE_ASP"/>
    <property type="match status" value="1"/>
</dbReference>
<dbReference type="InterPro" id="IPR036852">
    <property type="entry name" value="Peptidase_S8/S53_dom_sf"/>
</dbReference>